<name>A0A2Z6LM01_TRISU</name>
<gene>
    <name evidence="1" type="ORF">TSUD_368210</name>
</gene>
<sequence>MGFKSYVATLKVVPMNGDDEAVAGCVIEWGFVCDPIEGWTLQDFNSYIEYCLQFMAKKIEVLEEISLEKPSYPSASTP</sequence>
<proteinExistence type="predicted"/>
<accession>A0A2Z6LM01</accession>
<dbReference type="InterPro" id="IPR053249">
    <property type="entry name" value="LFS"/>
</dbReference>
<evidence type="ECO:0000313" key="2">
    <source>
        <dbReference type="Proteomes" id="UP000242715"/>
    </source>
</evidence>
<dbReference type="Proteomes" id="UP000242715">
    <property type="component" value="Unassembled WGS sequence"/>
</dbReference>
<protein>
    <recommendedName>
        <fullName evidence="3">Bet v I/Major latex protein domain-containing protein</fullName>
    </recommendedName>
</protein>
<evidence type="ECO:0000313" key="1">
    <source>
        <dbReference type="EMBL" id="GAU16872.1"/>
    </source>
</evidence>
<dbReference type="EMBL" id="DF973164">
    <property type="protein sequence ID" value="GAU16872.1"/>
    <property type="molecule type" value="Genomic_DNA"/>
</dbReference>
<dbReference type="PANTHER" id="PTHR33789">
    <property type="entry name" value="LACHRYMATORY-FACTOR SYNTHASE"/>
    <property type="match status" value="1"/>
</dbReference>
<reference evidence="2" key="1">
    <citation type="journal article" date="2017" name="Front. Plant Sci.">
        <title>Climate Clever Clovers: New Paradigm to Reduce the Environmental Footprint of Ruminants by Breeding Low Methanogenic Forages Utilizing Haplotype Variation.</title>
        <authorList>
            <person name="Kaur P."/>
            <person name="Appels R."/>
            <person name="Bayer P.E."/>
            <person name="Keeble-Gagnere G."/>
            <person name="Wang J."/>
            <person name="Hirakawa H."/>
            <person name="Shirasawa K."/>
            <person name="Vercoe P."/>
            <person name="Stefanova K."/>
            <person name="Durmic Z."/>
            <person name="Nichols P."/>
            <person name="Revell C."/>
            <person name="Isobe S.N."/>
            <person name="Edwards D."/>
            <person name="Erskine W."/>
        </authorList>
    </citation>
    <scope>NUCLEOTIDE SEQUENCE [LARGE SCALE GENOMIC DNA]</scope>
    <source>
        <strain evidence="2">cv. Daliak</strain>
    </source>
</reference>
<keyword evidence="2" id="KW-1185">Reference proteome</keyword>
<dbReference type="PANTHER" id="PTHR33789:SF11">
    <property type="entry name" value="OS05G0202300 PROTEIN"/>
    <property type="match status" value="1"/>
</dbReference>
<dbReference type="InterPro" id="IPR023393">
    <property type="entry name" value="START-like_dom_sf"/>
</dbReference>
<dbReference type="AlphaFoldDB" id="A0A2Z6LM01"/>
<dbReference type="OrthoDB" id="1929286at2759"/>
<organism evidence="1 2">
    <name type="scientific">Trifolium subterraneum</name>
    <name type="common">Subterranean clover</name>
    <dbReference type="NCBI Taxonomy" id="3900"/>
    <lineage>
        <taxon>Eukaryota</taxon>
        <taxon>Viridiplantae</taxon>
        <taxon>Streptophyta</taxon>
        <taxon>Embryophyta</taxon>
        <taxon>Tracheophyta</taxon>
        <taxon>Spermatophyta</taxon>
        <taxon>Magnoliopsida</taxon>
        <taxon>eudicotyledons</taxon>
        <taxon>Gunneridae</taxon>
        <taxon>Pentapetalae</taxon>
        <taxon>rosids</taxon>
        <taxon>fabids</taxon>
        <taxon>Fabales</taxon>
        <taxon>Fabaceae</taxon>
        <taxon>Papilionoideae</taxon>
        <taxon>50 kb inversion clade</taxon>
        <taxon>NPAAA clade</taxon>
        <taxon>Hologalegina</taxon>
        <taxon>IRL clade</taxon>
        <taxon>Trifolieae</taxon>
        <taxon>Trifolium</taxon>
    </lineage>
</organism>
<dbReference type="SUPFAM" id="SSF55961">
    <property type="entry name" value="Bet v1-like"/>
    <property type="match status" value="1"/>
</dbReference>
<dbReference type="Gene3D" id="3.30.530.20">
    <property type="match status" value="1"/>
</dbReference>
<evidence type="ECO:0008006" key="3">
    <source>
        <dbReference type="Google" id="ProtNLM"/>
    </source>
</evidence>